<dbReference type="EMBL" id="GBRH01220846">
    <property type="protein sequence ID" value="JAD77049.1"/>
    <property type="molecule type" value="Transcribed_RNA"/>
</dbReference>
<reference evidence="1" key="1">
    <citation type="submission" date="2014-09" db="EMBL/GenBank/DDBJ databases">
        <authorList>
            <person name="Magalhaes I.L.F."/>
            <person name="Oliveira U."/>
            <person name="Santos F.R."/>
            <person name="Vidigal T.H.D.A."/>
            <person name="Brescovit A.D."/>
            <person name="Santos A.J."/>
        </authorList>
    </citation>
    <scope>NUCLEOTIDE SEQUENCE</scope>
    <source>
        <tissue evidence="1">Shoot tissue taken approximately 20 cm above the soil surface</tissue>
    </source>
</reference>
<sequence length="69" mass="8113">MQWHLNPFSSRHCFWHIWQYHRSFCSPFALIRFAIAFGVRNSCFPIAPPPPLSRPCRPSGRRRGSALCR</sequence>
<organism evidence="1">
    <name type="scientific">Arundo donax</name>
    <name type="common">Giant reed</name>
    <name type="synonym">Donax arundinaceus</name>
    <dbReference type="NCBI Taxonomy" id="35708"/>
    <lineage>
        <taxon>Eukaryota</taxon>
        <taxon>Viridiplantae</taxon>
        <taxon>Streptophyta</taxon>
        <taxon>Embryophyta</taxon>
        <taxon>Tracheophyta</taxon>
        <taxon>Spermatophyta</taxon>
        <taxon>Magnoliopsida</taxon>
        <taxon>Liliopsida</taxon>
        <taxon>Poales</taxon>
        <taxon>Poaceae</taxon>
        <taxon>PACMAD clade</taxon>
        <taxon>Arundinoideae</taxon>
        <taxon>Arundineae</taxon>
        <taxon>Arundo</taxon>
    </lineage>
</organism>
<accession>A0A0A9CL66</accession>
<evidence type="ECO:0000313" key="1">
    <source>
        <dbReference type="EMBL" id="JAD77049.1"/>
    </source>
</evidence>
<proteinExistence type="predicted"/>
<dbReference type="AlphaFoldDB" id="A0A0A9CL66"/>
<protein>
    <submittedName>
        <fullName evidence="1">Antigenic determinant of rec-A protein</fullName>
    </submittedName>
</protein>
<reference evidence="1" key="2">
    <citation type="journal article" date="2015" name="Data Brief">
        <title>Shoot transcriptome of the giant reed, Arundo donax.</title>
        <authorList>
            <person name="Barrero R.A."/>
            <person name="Guerrero F.D."/>
            <person name="Moolhuijzen P."/>
            <person name="Goolsby J.A."/>
            <person name="Tidwell J."/>
            <person name="Bellgard S.E."/>
            <person name="Bellgard M.I."/>
        </authorList>
    </citation>
    <scope>NUCLEOTIDE SEQUENCE</scope>
    <source>
        <tissue evidence="1">Shoot tissue taken approximately 20 cm above the soil surface</tissue>
    </source>
</reference>
<name>A0A0A9CL66_ARUDO</name>